<name>A0A1H1S0T4_9MICO</name>
<sequence>MTVAQHRAPIVYAVSTRAAVWLAIAVGLVSGMSAALASAPEQQRVTAGIALGLALGLPAAVAVVLTRRAVEQGAHPLRVAAMALAGIVVAAALLFGLVQVDAGMAAIGALLGVTTGVVTLLAALWLAHTRRRDGASARRH</sequence>
<dbReference type="AlphaFoldDB" id="A0A1H1S0T4"/>
<dbReference type="STRING" id="684552.SAMN04489719_2268"/>
<keyword evidence="1" id="KW-0812">Transmembrane</keyword>
<keyword evidence="1" id="KW-1133">Transmembrane helix</keyword>
<evidence type="ECO:0000256" key="1">
    <source>
        <dbReference type="SAM" id="Phobius"/>
    </source>
</evidence>
<evidence type="ECO:0000313" key="3">
    <source>
        <dbReference type="Proteomes" id="UP000199649"/>
    </source>
</evidence>
<dbReference type="RefSeq" id="WP_092667103.1">
    <property type="nucleotide sequence ID" value="NZ_LT629734.1"/>
</dbReference>
<organism evidence="2 3">
    <name type="scientific">Agrococcus carbonis</name>
    <dbReference type="NCBI Taxonomy" id="684552"/>
    <lineage>
        <taxon>Bacteria</taxon>
        <taxon>Bacillati</taxon>
        <taxon>Actinomycetota</taxon>
        <taxon>Actinomycetes</taxon>
        <taxon>Micrococcales</taxon>
        <taxon>Microbacteriaceae</taxon>
        <taxon>Agrococcus</taxon>
    </lineage>
</organism>
<accession>A0A1H1S0T4</accession>
<proteinExistence type="predicted"/>
<evidence type="ECO:0000313" key="2">
    <source>
        <dbReference type="EMBL" id="SDS41577.1"/>
    </source>
</evidence>
<reference evidence="3" key="1">
    <citation type="submission" date="2016-10" db="EMBL/GenBank/DDBJ databases">
        <authorList>
            <person name="Varghese N."/>
            <person name="Submissions S."/>
        </authorList>
    </citation>
    <scope>NUCLEOTIDE SEQUENCE [LARGE SCALE GENOMIC DNA]</scope>
    <source>
        <strain evidence="3">DSM 22965</strain>
    </source>
</reference>
<gene>
    <name evidence="2" type="ORF">SAMN04489719_2268</name>
</gene>
<protein>
    <submittedName>
        <fullName evidence="2">Uncharacterized protein</fullName>
    </submittedName>
</protein>
<feature type="transmembrane region" description="Helical" evidence="1">
    <location>
        <begin position="104"/>
        <end position="127"/>
    </location>
</feature>
<feature type="transmembrane region" description="Helical" evidence="1">
    <location>
        <begin position="47"/>
        <end position="65"/>
    </location>
</feature>
<feature type="transmembrane region" description="Helical" evidence="1">
    <location>
        <begin position="77"/>
        <end position="98"/>
    </location>
</feature>
<dbReference type="Proteomes" id="UP000199649">
    <property type="component" value="Chromosome I"/>
</dbReference>
<keyword evidence="1" id="KW-0472">Membrane</keyword>
<keyword evidence="3" id="KW-1185">Reference proteome</keyword>
<dbReference type="EMBL" id="LT629734">
    <property type="protein sequence ID" value="SDS41577.1"/>
    <property type="molecule type" value="Genomic_DNA"/>
</dbReference>